<name>A0A9N7VU95_PLEPL</name>
<evidence type="ECO:0000313" key="2">
    <source>
        <dbReference type="Proteomes" id="UP001153269"/>
    </source>
</evidence>
<comment type="caution">
    <text evidence="1">The sequence shown here is derived from an EMBL/GenBank/DDBJ whole genome shotgun (WGS) entry which is preliminary data.</text>
</comment>
<gene>
    <name evidence="1" type="ORF">PLEPLA_LOCUS42232</name>
</gene>
<evidence type="ECO:0000313" key="1">
    <source>
        <dbReference type="EMBL" id="CAB1454466.1"/>
    </source>
</evidence>
<accession>A0A9N7VU95</accession>
<sequence length="164" mass="17732">MMKPNLIGRRENSTRFKTGNVGMEISDSNVQNEELVVGRCGLGVGVVVLQQEAPGMCSGSPPTAEDPAGSVPPPPIMFTPAVFHMTGLVLQDLENRAPVRKISRCAPRRDLARRTFPHVITCPLVCQALLFSLTCCLLQVTPSEEDLQNRASESRCSTISKSAP</sequence>
<dbReference type="AlphaFoldDB" id="A0A9N7VU95"/>
<dbReference type="EMBL" id="CADEAL010004214">
    <property type="protein sequence ID" value="CAB1454466.1"/>
    <property type="molecule type" value="Genomic_DNA"/>
</dbReference>
<keyword evidence="2" id="KW-1185">Reference proteome</keyword>
<dbReference type="Proteomes" id="UP001153269">
    <property type="component" value="Unassembled WGS sequence"/>
</dbReference>
<protein>
    <submittedName>
        <fullName evidence="1">Uncharacterized protein</fullName>
    </submittedName>
</protein>
<reference evidence="1" key="1">
    <citation type="submission" date="2020-03" db="EMBL/GenBank/DDBJ databases">
        <authorList>
            <person name="Weist P."/>
        </authorList>
    </citation>
    <scope>NUCLEOTIDE SEQUENCE</scope>
</reference>
<proteinExistence type="predicted"/>
<organism evidence="1 2">
    <name type="scientific">Pleuronectes platessa</name>
    <name type="common">European plaice</name>
    <dbReference type="NCBI Taxonomy" id="8262"/>
    <lineage>
        <taxon>Eukaryota</taxon>
        <taxon>Metazoa</taxon>
        <taxon>Chordata</taxon>
        <taxon>Craniata</taxon>
        <taxon>Vertebrata</taxon>
        <taxon>Euteleostomi</taxon>
        <taxon>Actinopterygii</taxon>
        <taxon>Neopterygii</taxon>
        <taxon>Teleostei</taxon>
        <taxon>Neoteleostei</taxon>
        <taxon>Acanthomorphata</taxon>
        <taxon>Carangaria</taxon>
        <taxon>Pleuronectiformes</taxon>
        <taxon>Pleuronectoidei</taxon>
        <taxon>Pleuronectidae</taxon>
        <taxon>Pleuronectes</taxon>
    </lineage>
</organism>